<feature type="compositionally biased region" description="Basic and acidic residues" evidence="5">
    <location>
        <begin position="507"/>
        <end position="526"/>
    </location>
</feature>
<dbReference type="InterPro" id="IPR006685">
    <property type="entry name" value="MscS_channel_2nd"/>
</dbReference>
<evidence type="ECO:0000256" key="2">
    <source>
        <dbReference type="ARBA" id="ARBA00022692"/>
    </source>
</evidence>
<feature type="domain" description="Mechanosensitive ion channel MscS" evidence="7">
    <location>
        <begin position="183"/>
        <end position="249"/>
    </location>
</feature>
<dbReference type="EMBL" id="CP052757">
    <property type="protein sequence ID" value="QJW37864.1"/>
    <property type="molecule type" value="Genomic_DNA"/>
</dbReference>
<evidence type="ECO:0000256" key="1">
    <source>
        <dbReference type="ARBA" id="ARBA00004370"/>
    </source>
</evidence>
<dbReference type="InterPro" id="IPR023408">
    <property type="entry name" value="MscS_beta-dom_sf"/>
</dbReference>
<evidence type="ECO:0000256" key="5">
    <source>
        <dbReference type="SAM" id="MobiDB-lite"/>
    </source>
</evidence>
<protein>
    <submittedName>
        <fullName evidence="8">Mechanosensitive ion channel</fullName>
    </submittedName>
</protein>
<organism evidence="8 9">
    <name type="scientific">Cellulosimicrobium protaetiae</name>
    <dbReference type="NCBI Taxonomy" id="2587808"/>
    <lineage>
        <taxon>Bacteria</taxon>
        <taxon>Bacillati</taxon>
        <taxon>Actinomycetota</taxon>
        <taxon>Actinomycetes</taxon>
        <taxon>Micrococcales</taxon>
        <taxon>Promicromonosporaceae</taxon>
        <taxon>Cellulosimicrobium</taxon>
    </lineage>
</organism>
<sequence length="573" mass="60804">MEEELESTTDVLVTLGAVAAGVLVAFVLGTVISAVVRRVGRRSELARDLSRRLRRPDRAVLTVVAVWIAVRVTTDAATPWRPAVEHLLLIALIVVGAWWVGAIAFVLEDSALQRYRMDTSDNRHARRVRTQITVLRRLTVAVIVVCAIAGVLLTFPEARAAGASLLASAGLISIVAGLAAQTSLANVFAGMQIAFTDAIRVDDVVVLEGEWGRIEEITMTYVVVHLWDDRRLIMPSTYFTTTPFQNWTRRAADLLGTVELDLDFEVPVGPMRAELRRLLALTDLWDERVGILQVTDAVGGLVRVRALVSAHDAPTLFDLRCFVREGLVDWLQRAAPQGLPRTRLERAVDALEVGGPDEREGPGALGPDGAEAPGRLDRDTAEDGAPVAPARPPRLPAERGSRRADAPVVLGTIRRAGRGAGAAPSEDPTRLVGVVPGPAGGLGRPGDVGDGSTADAEVPGGTRPLPVVGHDAHDDVTPEAAESAFFSGTPEGEERSRAFAGPGQDVIEERERTAEHGVVPDDEPGRPDTSGSGGERQADAHEADGHGDGDHGDGDHGDGVQGDGDQGDGRPRG</sequence>
<dbReference type="PANTHER" id="PTHR30566">
    <property type="entry name" value="YNAI-RELATED MECHANOSENSITIVE ION CHANNEL"/>
    <property type="match status" value="1"/>
</dbReference>
<dbReference type="OrthoDB" id="9792218at2"/>
<evidence type="ECO:0000313" key="8">
    <source>
        <dbReference type="EMBL" id="QJW37864.1"/>
    </source>
</evidence>
<feature type="region of interest" description="Disordered" evidence="5">
    <location>
        <begin position="353"/>
        <end position="403"/>
    </location>
</feature>
<gene>
    <name evidence="8" type="ORF">FIC82_018500</name>
</gene>
<keyword evidence="4 6" id="KW-0472">Membrane</keyword>
<proteinExistence type="predicted"/>
<dbReference type="Pfam" id="PF00924">
    <property type="entry name" value="MS_channel_2nd"/>
    <property type="match status" value="1"/>
</dbReference>
<dbReference type="RefSeq" id="WP_154799459.1">
    <property type="nucleotide sequence ID" value="NZ_CP052757.1"/>
</dbReference>
<dbReference type="KEGG" id="cprt:FIC82_018500"/>
<evidence type="ECO:0000256" key="6">
    <source>
        <dbReference type="SAM" id="Phobius"/>
    </source>
</evidence>
<dbReference type="SUPFAM" id="SSF50182">
    <property type="entry name" value="Sm-like ribonucleoproteins"/>
    <property type="match status" value="1"/>
</dbReference>
<feature type="region of interest" description="Disordered" evidence="5">
    <location>
        <begin position="437"/>
        <end position="573"/>
    </location>
</feature>
<dbReference type="AlphaFoldDB" id="A0A6M5UIF1"/>
<evidence type="ECO:0000313" key="9">
    <source>
        <dbReference type="Proteomes" id="UP000451354"/>
    </source>
</evidence>
<feature type="transmembrane region" description="Helical" evidence="6">
    <location>
        <begin position="12"/>
        <end position="36"/>
    </location>
</feature>
<feature type="compositionally biased region" description="Gly residues" evidence="5">
    <location>
        <begin position="438"/>
        <end position="449"/>
    </location>
</feature>
<reference evidence="9" key="1">
    <citation type="journal article" date="2022" name="Int. J. Syst. Evol. Microbiol.">
        <title>Cellulosimicrobium protaetiae sp. nov., isolated from the gut of the larva of Protaetia brevitarsis seulensis.</title>
        <authorList>
            <person name="Le Han H."/>
            <person name="Nguyen T.T.H."/>
            <person name="Li Z."/>
            <person name="Shin N.R."/>
            <person name="Kim S.G."/>
        </authorList>
    </citation>
    <scope>NUCLEOTIDE SEQUENCE [LARGE SCALE GENOMIC DNA]</scope>
    <source>
        <strain evidence="9">BI34</strain>
    </source>
</reference>
<name>A0A6M5UIF1_9MICO</name>
<accession>A0A6M5UIF1</accession>
<feature type="transmembrane region" description="Helical" evidence="6">
    <location>
        <begin position="134"/>
        <end position="155"/>
    </location>
</feature>
<feature type="compositionally biased region" description="Basic and acidic residues" evidence="5">
    <location>
        <begin position="536"/>
        <end position="558"/>
    </location>
</feature>
<dbReference type="InterPro" id="IPR010920">
    <property type="entry name" value="LSM_dom_sf"/>
</dbReference>
<dbReference type="Gene3D" id="1.10.287.1260">
    <property type="match status" value="1"/>
</dbReference>
<evidence type="ECO:0000259" key="7">
    <source>
        <dbReference type="Pfam" id="PF00924"/>
    </source>
</evidence>
<dbReference type="GO" id="GO:0055085">
    <property type="term" value="P:transmembrane transport"/>
    <property type="evidence" value="ECO:0007669"/>
    <property type="project" value="InterPro"/>
</dbReference>
<evidence type="ECO:0000256" key="4">
    <source>
        <dbReference type="ARBA" id="ARBA00023136"/>
    </source>
</evidence>
<keyword evidence="9" id="KW-1185">Reference proteome</keyword>
<keyword evidence="2 6" id="KW-0812">Transmembrane</keyword>
<feature type="transmembrane region" description="Helical" evidence="6">
    <location>
        <begin position="86"/>
        <end position="107"/>
    </location>
</feature>
<comment type="subcellular location">
    <subcellularLocation>
        <location evidence="1">Membrane</location>
    </subcellularLocation>
</comment>
<dbReference type="PANTHER" id="PTHR30566:SF25">
    <property type="entry name" value="INNER MEMBRANE PROTEIN"/>
    <property type="match status" value="1"/>
</dbReference>
<feature type="transmembrane region" description="Helical" evidence="6">
    <location>
        <begin position="57"/>
        <end position="74"/>
    </location>
</feature>
<keyword evidence="3 6" id="KW-1133">Transmembrane helix</keyword>
<evidence type="ECO:0000256" key="3">
    <source>
        <dbReference type="ARBA" id="ARBA00022989"/>
    </source>
</evidence>
<dbReference type="Proteomes" id="UP000451354">
    <property type="component" value="Chromosome"/>
</dbReference>
<dbReference type="Gene3D" id="2.30.30.60">
    <property type="match status" value="1"/>
</dbReference>
<dbReference type="GO" id="GO:0016020">
    <property type="term" value="C:membrane"/>
    <property type="evidence" value="ECO:0007669"/>
    <property type="project" value="UniProtKB-SubCell"/>
</dbReference>
<feature type="transmembrane region" description="Helical" evidence="6">
    <location>
        <begin position="161"/>
        <end position="180"/>
    </location>
</feature>